<name>A0ABC9VRE6_GRUJA</name>
<reference evidence="1 2" key="1">
    <citation type="submission" date="2024-06" db="EMBL/GenBank/DDBJ databases">
        <title>The draft genome of Grus japonensis, version 3.</title>
        <authorList>
            <person name="Nabeshima K."/>
            <person name="Suzuki S."/>
            <person name="Onuma M."/>
        </authorList>
    </citation>
    <scope>NUCLEOTIDE SEQUENCE [LARGE SCALE GENOMIC DNA]</scope>
    <source>
        <strain evidence="1 2">451A</strain>
    </source>
</reference>
<keyword evidence="2" id="KW-1185">Reference proteome</keyword>
<accession>A0ABC9VRE6</accession>
<proteinExistence type="predicted"/>
<evidence type="ECO:0000313" key="2">
    <source>
        <dbReference type="Proteomes" id="UP001623348"/>
    </source>
</evidence>
<comment type="caution">
    <text evidence="1">The sequence shown here is derived from an EMBL/GenBank/DDBJ whole genome shotgun (WGS) entry which is preliminary data.</text>
</comment>
<evidence type="ECO:0008006" key="3">
    <source>
        <dbReference type="Google" id="ProtNLM"/>
    </source>
</evidence>
<protein>
    <recommendedName>
        <fullName evidence="3">Rna-directed dna polymerase from mobile element jockey-like</fullName>
    </recommendedName>
</protein>
<dbReference type="AlphaFoldDB" id="A0ABC9VRE6"/>
<sequence>MDSGIECILSKFANNTELCGTVNTLEGRDAILRDLDRLERTTFRLYTWSYNENNCLATPAQENSGELSSMVN</sequence>
<gene>
    <name evidence="1" type="ORF">GRJ2_000025800</name>
</gene>
<evidence type="ECO:0000313" key="1">
    <source>
        <dbReference type="EMBL" id="GAB0175606.1"/>
    </source>
</evidence>
<dbReference type="Proteomes" id="UP001623348">
    <property type="component" value="Unassembled WGS sequence"/>
</dbReference>
<dbReference type="EMBL" id="BAAFJT010000001">
    <property type="protein sequence ID" value="GAB0175606.1"/>
    <property type="molecule type" value="Genomic_DNA"/>
</dbReference>
<organism evidence="1 2">
    <name type="scientific">Grus japonensis</name>
    <name type="common">Japanese crane</name>
    <name type="synonym">Red-crowned crane</name>
    <dbReference type="NCBI Taxonomy" id="30415"/>
    <lineage>
        <taxon>Eukaryota</taxon>
        <taxon>Metazoa</taxon>
        <taxon>Chordata</taxon>
        <taxon>Craniata</taxon>
        <taxon>Vertebrata</taxon>
        <taxon>Euteleostomi</taxon>
        <taxon>Archelosauria</taxon>
        <taxon>Archosauria</taxon>
        <taxon>Dinosauria</taxon>
        <taxon>Saurischia</taxon>
        <taxon>Theropoda</taxon>
        <taxon>Coelurosauria</taxon>
        <taxon>Aves</taxon>
        <taxon>Neognathae</taxon>
        <taxon>Neoaves</taxon>
        <taxon>Gruiformes</taxon>
        <taxon>Gruidae</taxon>
        <taxon>Grus</taxon>
    </lineage>
</organism>